<keyword evidence="2" id="KW-1185">Reference proteome</keyword>
<dbReference type="AlphaFoldDB" id="A0A7J7KGS3"/>
<dbReference type="GO" id="GO:0005929">
    <property type="term" value="C:cilium"/>
    <property type="evidence" value="ECO:0007669"/>
    <property type="project" value="TreeGrafter"/>
</dbReference>
<dbReference type="EMBL" id="VXIV02000690">
    <property type="protein sequence ID" value="KAF6036686.1"/>
    <property type="molecule type" value="Genomic_DNA"/>
</dbReference>
<name>A0A7J7KGS3_BUGNE</name>
<reference evidence="1" key="1">
    <citation type="submission" date="2020-06" db="EMBL/GenBank/DDBJ databases">
        <title>Draft genome of Bugula neritina, a colonial animal packing powerful symbionts and potential medicines.</title>
        <authorList>
            <person name="Rayko M."/>
        </authorList>
    </citation>
    <scope>NUCLEOTIDE SEQUENCE [LARGE SCALE GENOMIC DNA]</scope>
    <source>
        <strain evidence="1">Kwan_BN1</strain>
    </source>
</reference>
<dbReference type="InterPro" id="IPR013783">
    <property type="entry name" value="Ig-like_fold"/>
</dbReference>
<organism evidence="1 2">
    <name type="scientific">Bugula neritina</name>
    <name type="common">Brown bryozoan</name>
    <name type="synonym">Sertularia neritina</name>
    <dbReference type="NCBI Taxonomy" id="10212"/>
    <lineage>
        <taxon>Eukaryota</taxon>
        <taxon>Metazoa</taxon>
        <taxon>Spiralia</taxon>
        <taxon>Lophotrochozoa</taxon>
        <taxon>Bryozoa</taxon>
        <taxon>Gymnolaemata</taxon>
        <taxon>Cheilostomatida</taxon>
        <taxon>Flustrina</taxon>
        <taxon>Buguloidea</taxon>
        <taxon>Bugulidae</taxon>
        <taxon>Bugula</taxon>
    </lineage>
</organism>
<dbReference type="Gene3D" id="2.60.40.10">
    <property type="entry name" value="Immunoglobulins"/>
    <property type="match status" value="1"/>
</dbReference>
<comment type="caution">
    <text evidence="1">The sequence shown here is derived from an EMBL/GenBank/DDBJ whole genome shotgun (WGS) entry which is preliminary data.</text>
</comment>
<dbReference type="Proteomes" id="UP000593567">
    <property type="component" value="Unassembled WGS sequence"/>
</dbReference>
<dbReference type="PANTHER" id="PTHR45912">
    <property type="entry name" value="CILIA- AND FLAGELLA-ASSOCIATED PROTEIN 47"/>
    <property type="match status" value="1"/>
</dbReference>
<evidence type="ECO:0000313" key="1">
    <source>
        <dbReference type="EMBL" id="KAF6036686.1"/>
    </source>
</evidence>
<accession>A0A7J7KGS3</accession>
<protein>
    <submittedName>
        <fullName evidence="1">CHDC2</fullName>
    </submittedName>
</protein>
<dbReference type="PANTHER" id="PTHR45912:SF3">
    <property type="entry name" value="CILIA- AND FLAGELLA-ASSOCIATED PROTEIN 47"/>
    <property type="match status" value="1"/>
</dbReference>
<gene>
    <name evidence="1" type="ORF">EB796_005031</name>
</gene>
<evidence type="ECO:0000313" key="2">
    <source>
        <dbReference type="Proteomes" id="UP000593567"/>
    </source>
</evidence>
<proteinExistence type="predicted"/>
<sequence length="312" mass="35010">MYTIKLLCHKSAPADQRGKSGDGDNDSLIAFPNDRYASVRPTERGKRFRTIFTRANRHNYSDPDYSYTDEEMAAIEAHRKHYQSFIDNLREERREKVRVKEHKEYGDDLNIGVKVAAGLKPKKLTLADIKDDPRPPTPPNSNWKLTSSKELEALEKQTIDKPVCDGLKAIPQTDQEKKECSAYLTPSDLHKIVIGPAFINFGDVCMRSTNTNHINIVNNLESFIYVQVGIDCRELRQTSPLSQVVPPMSRAAVPVIFESNAKGKFQRSINYSINGFYKNHLTVVANVVPPSLVMHTDSLEIGPTIGLPADAG</sequence>
<dbReference type="GO" id="GO:0060271">
    <property type="term" value="P:cilium assembly"/>
    <property type="evidence" value="ECO:0007669"/>
    <property type="project" value="TreeGrafter"/>
</dbReference>
<dbReference type="OrthoDB" id="6286344at2759"/>